<sequence>MAILSEHGDTSLPQVSQSCCKSSNWIAVEESEFFECCGSIKFAKEMASASLFSSLQHALDVASDVWHNPLNVTWIMIRLSMWNLVRFSFPYFTKDFNWDTDVILIDLKRGYVRSKTELLIIQAVVKDFDLNKKPYLIDDLDPIARDKARRFCEIWCPGEYYI</sequence>
<reference evidence="1 2" key="1">
    <citation type="submission" date="2019-01" db="EMBL/GenBank/DDBJ databases">
        <title>Sequencing of cultivated peanut Arachis hypogaea provides insights into genome evolution and oil improvement.</title>
        <authorList>
            <person name="Chen X."/>
        </authorList>
    </citation>
    <scope>NUCLEOTIDE SEQUENCE [LARGE SCALE GENOMIC DNA]</scope>
    <source>
        <strain evidence="2">cv. Fuhuasheng</strain>
        <tissue evidence="1">Leaves</tissue>
    </source>
</reference>
<proteinExistence type="predicted"/>
<dbReference type="AlphaFoldDB" id="A0A445A093"/>
<name>A0A445A093_ARAHY</name>
<organism evidence="1 2">
    <name type="scientific">Arachis hypogaea</name>
    <name type="common">Peanut</name>
    <dbReference type="NCBI Taxonomy" id="3818"/>
    <lineage>
        <taxon>Eukaryota</taxon>
        <taxon>Viridiplantae</taxon>
        <taxon>Streptophyta</taxon>
        <taxon>Embryophyta</taxon>
        <taxon>Tracheophyta</taxon>
        <taxon>Spermatophyta</taxon>
        <taxon>Magnoliopsida</taxon>
        <taxon>eudicotyledons</taxon>
        <taxon>Gunneridae</taxon>
        <taxon>Pentapetalae</taxon>
        <taxon>rosids</taxon>
        <taxon>fabids</taxon>
        <taxon>Fabales</taxon>
        <taxon>Fabaceae</taxon>
        <taxon>Papilionoideae</taxon>
        <taxon>50 kb inversion clade</taxon>
        <taxon>dalbergioids sensu lato</taxon>
        <taxon>Dalbergieae</taxon>
        <taxon>Pterocarpus clade</taxon>
        <taxon>Arachis</taxon>
    </lineage>
</organism>
<evidence type="ECO:0000313" key="1">
    <source>
        <dbReference type="EMBL" id="RYR19857.1"/>
    </source>
</evidence>
<gene>
    <name evidence="1" type="ORF">Ahy_B03g064752</name>
</gene>
<dbReference type="EMBL" id="SDMP01000013">
    <property type="protein sequence ID" value="RYR19857.1"/>
    <property type="molecule type" value="Genomic_DNA"/>
</dbReference>
<evidence type="ECO:0000313" key="2">
    <source>
        <dbReference type="Proteomes" id="UP000289738"/>
    </source>
</evidence>
<protein>
    <submittedName>
        <fullName evidence="1">Uncharacterized protein</fullName>
    </submittedName>
</protein>
<dbReference type="Proteomes" id="UP000289738">
    <property type="component" value="Chromosome B03"/>
</dbReference>
<comment type="caution">
    <text evidence="1">The sequence shown here is derived from an EMBL/GenBank/DDBJ whole genome shotgun (WGS) entry which is preliminary data.</text>
</comment>
<accession>A0A445A093</accession>
<keyword evidence="2" id="KW-1185">Reference proteome</keyword>